<evidence type="ECO:0000259" key="4">
    <source>
        <dbReference type="Pfam" id="PF00669"/>
    </source>
</evidence>
<organism evidence="6 7">
    <name type="scientific">Sagittula salina</name>
    <dbReference type="NCBI Taxonomy" id="2820268"/>
    <lineage>
        <taxon>Bacteria</taxon>
        <taxon>Pseudomonadati</taxon>
        <taxon>Pseudomonadota</taxon>
        <taxon>Alphaproteobacteria</taxon>
        <taxon>Rhodobacterales</taxon>
        <taxon>Roseobacteraceae</taxon>
        <taxon>Sagittula</taxon>
    </lineage>
</organism>
<comment type="function">
    <text evidence="3">Flagellin is the subunit protein which polymerizes to form the filaments of bacterial flagella.</text>
</comment>
<dbReference type="GO" id="GO:0005576">
    <property type="term" value="C:extracellular region"/>
    <property type="evidence" value="ECO:0007669"/>
    <property type="project" value="UniProtKB-SubCell"/>
</dbReference>
<evidence type="ECO:0000256" key="1">
    <source>
        <dbReference type="ARBA" id="ARBA00005709"/>
    </source>
</evidence>
<proteinExistence type="inferred from homology"/>
<dbReference type="Proteomes" id="UP000675940">
    <property type="component" value="Unassembled WGS sequence"/>
</dbReference>
<dbReference type="Pfam" id="PF00669">
    <property type="entry name" value="Flagellin_N"/>
    <property type="match status" value="1"/>
</dbReference>
<evidence type="ECO:0000259" key="5">
    <source>
        <dbReference type="Pfam" id="PF00700"/>
    </source>
</evidence>
<keyword evidence="6" id="KW-0966">Cell projection</keyword>
<reference evidence="6" key="1">
    <citation type="submission" date="2021-03" db="EMBL/GenBank/DDBJ databases">
        <title>Sagittula salina sp. nov. strain M10.9X isolated from the marine waste.</title>
        <authorList>
            <person name="Satari L."/>
            <person name="Molina-Menor E."/>
            <person name="Vidal-Verdu A."/>
            <person name="Pascual J."/>
            <person name="Pereto J."/>
            <person name="Porcar M."/>
        </authorList>
    </citation>
    <scope>NUCLEOTIDE SEQUENCE</scope>
    <source>
        <strain evidence="6">M10.9X</strain>
    </source>
</reference>
<keyword evidence="3" id="KW-0964">Secreted</keyword>
<sequence length="296" mass="30945">MSSINTNSSAMNALATLRNVNSNLEQTQGRISTGLKVQSGKDNASYFQISTTMNSESGMYSGINESMTLAKNSISTARLGAETLTDLTQQFVDRLAFAQEEGVDQAAVGKELEALVAQMETTIGQSSFNGENLISTAGVGALTANTKTITTGITRDATGTLETTKQDFAMVDLQALVTDGTDAAGGDGTLKAIAASVSAGTHATDLETSLAAADDFLKSITSQATTLGVAENSIETQQTFLNELTDRISSGVSAMVDADMEEEAARLQSLQVQQQLSTQALSIANSSPQNILSLFR</sequence>
<dbReference type="InterPro" id="IPR001492">
    <property type="entry name" value="Flagellin"/>
</dbReference>
<comment type="subcellular location">
    <subcellularLocation>
        <location evidence="3">Secreted</location>
    </subcellularLocation>
    <subcellularLocation>
        <location evidence="3">Bacterial flagellum</location>
    </subcellularLocation>
</comment>
<dbReference type="GO" id="GO:0009288">
    <property type="term" value="C:bacterial-type flagellum"/>
    <property type="evidence" value="ECO:0007669"/>
    <property type="project" value="UniProtKB-SubCell"/>
</dbReference>
<dbReference type="SUPFAM" id="SSF64518">
    <property type="entry name" value="Phase 1 flagellin"/>
    <property type="match status" value="1"/>
</dbReference>
<keyword evidence="6" id="KW-0969">Cilium</keyword>
<feature type="domain" description="Flagellin N-terminal" evidence="4">
    <location>
        <begin position="4"/>
        <end position="135"/>
    </location>
</feature>
<dbReference type="Pfam" id="PF00700">
    <property type="entry name" value="Flagellin_C"/>
    <property type="match status" value="1"/>
</dbReference>
<evidence type="ECO:0000256" key="3">
    <source>
        <dbReference type="RuleBase" id="RU362073"/>
    </source>
</evidence>
<protein>
    <recommendedName>
        <fullName evidence="3">Flagellin</fullName>
    </recommendedName>
</protein>
<feature type="domain" description="Flagellin C-terminal" evidence="5">
    <location>
        <begin position="211"/>
        <end position="295"/>
    </location>
</feature>
<dbReference type="PANTHER" id="PTHR42792:SF2">
    <property type="entry name" value="FLAGELLIN"/>
    <property type="match status" value="1"/>
</dbReference>
<evidence type="ECO:0000313" key="6">
    <source>
        <dbReference type="EMBL" id="MBP0484587.1"/>
    </source>
</evidence>
<gene>
    <name evidence="6" type="ORF">J5474_19115</name>
</gene>
<keyword evidence="7" id="KW-1185">Reference proteome</keyword>
<dbReference type="EMBL" id="JAGISH010000014">
    <property type="protein sequence ID" value="MBP0484587.1"/>
    <property type="molecule type" value="Genomic_DNA"/>
</dbReference>
<keyword evidence="2 3" id="KW-0975">Bacterial flagellum</keyword>
<comment type="similarity">
    <text evidence="1 3">Belongs to the bacterial flagellin family.</text>
</comment>
<accession>A0A940MV91</accession>
<dbReference type="InterPro" id="IPR001029">
    <property type="entry name" value="Flagellin_N"/>
</dbReference>
<evidence type="ECO:0000313" key="7">
    <source>
        <dbReference type="Proteomes" id="UP000675940"/>
    </source>
</evidence>
<comment type="caution">
    <text evidence="6">The sequence shown here is derived from an EMBL/GenBank/DDBJ whole genome shotgun (WGS) entry which is preliminary data.</text>
</comment>
<dbReference type="InterPro" id="IPR046358">
    <property type="entry name" value="Flagellin_C"/>
</dbReference>
<dbReference type="RefSeq" id="WP_209363076.1">
    <property type="nucleotide sequence ID" value="NZ_JAGISH010000014.1"/>
</dbReference>
<dbReference type="AlphaFoldDB" id="A0A940MV91"/>
<evidence type="ECO:0000256" key="2">
    <source>
        <dbReference type="ARBA" id="ARBA00023143"/>
    </source>
</evidence>
<dbReference type="PANTHER" id="PTHR42792">
    <property type="entry name" value="FLAGELLIN"/>
    <property type="match status" value="1"/>
</dbReference>
<name>A0A940MV91_9RHOB</name>
<dbReference type="GO" id="GO:0005198">
    <property type="term" value="F:structural molecule activity"/>
    <property type="evidence" value="ECO:0007669"/>
    <property type="project" value="UniProtKB-UniRule"/>
</dbReference>
<keyword evidence="6" id="KW-0282">Flagellum</keyword>
<dbReference type="Gene3D" id="1.20.1330.10">
    <property type="entry name" value="f41 fragment of flagellin, N-terminal domain"/>
    <property type="match status" value="1"/>
</dbReference>